<dbReference type="Pfam" id="PF10257">
    <property type="entry name" value="RAI16-like"/>
    <property type="match status" value="1"/>
</dbReference>
<accession>A0A564YKF8</accession>
<dbReference type="PANTHER" id="PTHR21705">
    <property type="entry name" value="RAI16 PROTEIN-RELATED"/>
    <property type="match status" value="1"/>
</dbReference>
<feature type="compositionally biased region" description="Polar residues" evidence="2">
    <location>
        <begin position="634"/>
        <end position="643"/>
    </location>
</feature>
<dbReference type="InterPro" id="IPR045669">
    <property type="entry name" value="FHIP_C"/>
</dbReference>
<gene>
    <name evidence="4" type="ORF">WMSIL1_LOCUS6650</name>
</gene>
<dbReference type="Proteomes" id="UP000321570">
    <property type="component" value="Unassembled WGS sequence"/>
</dbReference>
<sequence length="1058" mass="118624">MLIAKILNKEQFVVNTVEPNYHILFEAAIEMNMFHDMHRLLTRFNGTHLEALKETILQFYDILLSCSHYNLFLKEEFLVPMMFTLNFCSHYSPVRVENILLQTLHSICVALRQQIQSPSSKFDLFWSVCLNPSQYVQRLHRENSEDDISSPTLSQYSADKMHSLCDLLVNYVHRGGNLCWLSRDSLLLLAASSASNESAGYHIANDSNLCEVLATDMVVLFTNIPRQLVDSDSIDDWPKLLSEIEDQMLKDHPLEQFLDHYEFCCSIVDMSNSIVKENMLACLYKGFLLPVLAPEIQSTSKPELATTTVYLDRILLKSKESILLPFLLRFLFSDRNATHSGGLTPQSFKHEITQALEQSFPLSESSLLRGSSEFASAVNQNSYVHLFFTRFEASNTLVGIATLSLMNTILDLLCEDVMFELILKYLLLGPHTELRKTVTNPSSFISSAGQYLALIPPYSSPSVKPADVSEASRWESSQNGGLSSFIIDRSFMAKLNAESDLGPIESQRIRKNRMRSCLLEARKLIAERKAACCDWRFSYDFGDPSPSIVSSAHMNENLLIPLPQEGLQNADECAAIVDLYRKFSENPDRNQWELDGLTQMTAEDDSILADLERFSAILREPTVSTPYYSRKATAPNSKNTSGVESRRDRQSEKKGTSDLEDIKRTSSLYDITFVDIDPDDITESVDLPPHIQINRMAQSGPIRRVSISSADSTTSQRSVELSLTESSEQLPLGVEEITKKGGVSDLMLYLDRIPGGDYGDGKAVESRFEACMRQFDKESQEKKVIDDGGDLKGRDALKGIDSGFASVDSALIKTSSTVLESSSIEAASFNPGPLLTAILKLVNDIPSNHLYTNLQVTRLVTHLMALPLPIMRLQLLPLSLQETRGLGAHQLLYTTLTAVRQRFDCYVNLYFPAALNPSTDSAVAFVNLVGSLREIVFSQRMKQMRFYAHRPSLVESPKRLSWLLSRLRLNSLTNALTPSPSQFSSSPFKDDGKVNCDHEWRTLAMNRLGGIGSSSGSNLVPLKSVKDEKSRDILMALFVFEEFCRELSALCLEHSVAL</sequence>
<proteinExistence type="inferred from homology"/>
<dbReference type="EMBL" id="CABIJS010000222">
    <property type="protein sequence ID" value="VUZ47208.1"/>
    <property type="molecule type" value="Genomic_DNA"/>
</dbReference>
<protein>
    <recommendedName>
        <fullName evidence="3">FHF complex subunit HOOK-interacting protein C-terminal domain-containing protein</fullName>
    </recommendedName>
</protein>
<keyword evidence="5" id="KW-1185">Reference proteome</keyword>
<name>A0A564YKF8_HYMDI</name>
<organism evidence="4 5">
    <name type="scientific">Hymenolepis diminuta</name>
    <name type="common">Rat tapeworm</name>
    <dbReference type="NCBI Taxonomy" id="6216"/>
    <lineage>
        <taxon>Eukaryota</taxon>
        <taxon>Metazoa</taxon>
        <taxon>Spiralia</taxon>
        <taxon>Lophotrochozoa</taxon>
        <taxon>Platyhelminthes</taxon>
        <taxon>Cestoda</taxon>
        <taxon>Eucestoda</taxon>
        <taxon>Cyclophyllidea</taxon>
        <taxon>Hymenolepididae</taxon>
        <taxon>Hymenolepis</taxon>
    </lineage>
</organism>
<dbReference type="PANTHER" id="PTHR21705:SF11">
    <property type="entry name" value="FHIP FAMILY PROTEIN CG3558"/>
    <property type="match status" value="1"/>
</dbReference>
<evidence type="ECO:0000313" key="4">
    <source>
        <dbReference type="EMBL" id="VUZ47208.1"/>
    </source>
</evidence>
<dbReference type="InterPro" id="IPR019384">
    <property type="entry name" value="FHIP"/>
</dbReference>
<reference evidence="4 5" key="1">
    <citation type="submission" date="2019-07" db="EMBL/GenBank/DDBJ databases">
        <authorList>
            <person name="Jastrzebski P J."/>
            <person name="Paukszto L."/>
            <person name="Jastrzebski P J."/>
        </authorList>
    </citation>
    <scope>NUCLEOTIDE SEQUENCE [LARGE SCALE GENOMIC DNA]</scope>
    <source>
        <strain evidence="4 5">WMS-il1</strain>
    </source>
</reference>
<feature type="domain" description="FHF complex subunit HOOK-interacting protein C-terminal" evidence="3">
    <location>
        <begin position="832"/>
        <end position="907"/>
    </location>
</feature>
<dbReference type="Pfam" id="PF19314">
    <property type="entry name" value="DUF5917"/>
    <property type="match status" value="1"/>
</dbReference>
<evidence type="ECO:0000256" key="1">
    <source>
        <dbReference type="ARBA" id="ARBA00024336"/>
    </source>
</evidence>
<feature type="compositionally biased region" description="Polar residues" evidence="2">
    <location>
        <begin position="706"/>
        <end position="724"/>
    </location>
</feature>
<dbReference type="AlphaFoldDB" id="A0A564YKF8"/>
<evidence type="ECO:0000313" key="5">
    <source>
        <dbReference type="Proteomes" id="UP000321570"/>
    </source>
</evidence>
<feature type="region of interest" description="Disordered" evidence="2">
    <location>
        <begin position="705"/>
        <end position="724"/>
    </location>
</feature>
<evidence type="ECO:0000256" key="2">
    <source>
        <dbReference type="SAM" id="MobiDB-lite"/>
    </source>
</evidence>
<comment type="similarity">
    <text evidence="1">Belongs to the FHIP family.</text>
</comment>
<evidence type="ECO:0000259" key="3">
    <source>
        <dbReference type="Pfam" id="PF19314"/>
    </source>
</evidence>
<feature type="region of interest" description="Disordered" evidence="2">
    <location>
        <begin position="627"/>
        <end position="659"/>
    </location>
</feature>
<feature type="compositionally biased region" description="Basic and acidic residues" evidence="2">
    <location>
        <begin position="644"/>
        <end position="659"/>
    </location>
</feature>